<accession>A0A933IE95</accession>
<evidence type="ECO:0000313" key="6">
    <source>
        <dbReference type="EMBL" id="MBI4726848.1"/>
    </source>
</evidence>
<feature type="domain" description="Nudix hydrolase" evidence="5">
    <location>
        <begin position="36"/>
        <end position="163"/>
    </location>
</feature>
<dbReference type="AlphaFoldDB" id="A0A933IE95"/>
<evidence type="ECO:0000256" key="1">
    <source>
        <dbReference type="ARBA" id="ARBA00001946"/>
    </source>
</evidence>
<dbReference type="PANTHER" id="PTHR43222">
    <property type="entry name" value="NUDIX HYDROLASE 23"/>
    <property type="match status" value="1"/>
</dbReference>
<dbReference type="SUPFAM" id="SSF55811">
    <property type="entry name" value="Nudix"/>
    <property type="match status" value="1"/>
</dbReference>
<dbReference type="Pfam" id="PF00293">
    <property type="entry name" value="NUDIX"/>
    <property type="match status" value="1"/>
</dbReference>
<dbReference type="InterPro" id="IPR015797">
    <property type="entry name" value="NUDIX_hydrolase-like_dom_sf"/>
</dbReference>
<dbReference type="PROSITE" id="PS51462">
    <property type="entry name" value="NUDIX"/>
    <property type="match status" value="1"/>
</dbReference>
<dbReference type="EMBL" id="JACQXR010000085">
    <property type="protein sequence ID" value="MBI4726848.1"/>
    <property type="molecule type" value="Genomic_DNA"/>
</dbReference>
<name>A0A933IE95_UNCT6</name>
<dbReference type="GO" id="GO:0016787">
    <property type="term" value="F:hydrolase activity"/>
    <property type="evidence" value="ECO:0007669"/>
    <property type="project" value="UniProtKB-KW"/>
</dbReference>
<protein>
    <submittedName>
        <fullName evidence="6">NUDIX hydrolase</fullName>
    </submittedName>
</protein>
<dbReference type="Proteomes" id="UP000736328">
    <property type="component" value="Unassembled WGS sequence"/>
</dbReference>
<dbReference type="PANTHER" id="PTHR43222:SF2">
    <property type="entry name" value="NUDIX HYDROLASE 23, CHLOROPLASTIC"/>
    <property type="match status" value="1"/>
</dbReference>
<organism evidence="6 7">
    <name type="scientific">candidate division TA06 bacterium</name>
    <dbReference type="NCBI Taxonomy" id="2250710"/>
    <lineage>
        <taxon>Bacteria</taxon>
        <taxon>Bacteria division TA06</taxon>
    </lineage>
</organism>
<dbReference type="InterPro" id="IPR020084">
    <property type="entry name" value="NUDIX_hydrolase_CS"/>
</dbReference>
<comment type="caution">
    <text evidence="6">The sequence shown here is derived from an EMBL/GenBank/DDBJ whole genome shotgun (WGS) entry which is preliminary data.</text>
</comment>
<evidence type="ECO:0000313" key="7">
    <source>
        <dbReference type="Proteomes" id="UP000736328"/>
    </source>
</evidence>
<dbReference type="PROSITE" id="PS00893">
    <property type="entry name" value="NUDIX_BOX"/>
    <property type="match status" value="1"/>
</dbReference>
<dbReference type="InterPro" id="IPR020476">
    <property type="entry name" value="Nudix_hydrolase"/>
</dbReference>
<evidence type="ECO:0000256" key="3">
    <source>
        <dbReference type="ARBA" id="ARBA00022842"/>
    </source>
</evidence>
<evidence type="ECO:0000256" key="4">
    <source>
        <dbReference type="RuleBase" id="RU003476"/>
    </source>
</evidence>
<dbReference type="Gene3D" id="3.90.79.10">
    <property type="entry name" value="Nucleoside Triphosphate Pyrophosphohydrolase"/>
    <property type="match status" value="1"/>
</dbReference>
<evidence type="ECO:0000256" key="2">
    <source>
        <dbReference type="ARBA" id="ARBA00022801"/>
    </source>
</evidence>
<keyword evidence="3" id="KW-0460">Magnesium</keyword>
<reference evidence="6" key="1">
    <citation type="submission" date="2020-07" db="EMBL/GenBank/DDBJ databases">
        <title>Huge and variable diversity of episymbiotic CPR bacteria and DPANN archaea in groundwater ecosystems.</title>
        <authorList>
            <person name="He C.Y."/>
            <person name="Keren R."/>
            <person name="Whittaker M."/>
            <person name="Farag I.F."/>
            <person name="Doudna J."/>
            <person name="Cate J.H.D."/>
            <person name="Banfield J.F."/>
        </authorList>
    </citation>
    <scope>NUCLEOTIDE SEQUENCE</scope>
    <source>
        <strain evidence="6">NC_groundwater_1520_Pr4_B-0.1um_53_5</strain>
    </source>
</reference>
<dbReference type="InterPro" id="IPR000086">
    <property type="entry name" value="NUDIX_hydrolase_dom"/>
</dbReference>
<keyword evidence="2 4" id="KW-0378">Hydrolase</keyword>
<proteinExistence type="inferred from homology"/>
<evidence type="ECO:0000259" key="5">
    <source>
        <dbReference type="PROSITE" id="PS51462"/>
    </source>
</evidence>
<comment type="cofactor">
    <cofactor evidence="1">
        <name>Mg(2+)</name>
        <dbReference type="ChEBI" id="CHEBI:18420"/>
    </cofactor>
</comment>
<dbReference type="CDD" id="cd18873">
    <property type="entry name" value="NUDIX_NadM_like"/>
    <property type="match status" value="1"/>
</dbReference>
<gene>
    <name evidence="6" type="ORF">HY768_06445</name>
</gene>
<sequence length="168" mass="18772">MIYKHCPSCGSHLNPALLDGHRRQTCPDCGFVYYRNPAPAAGCIILLQGKLLLVRRKYQPHQGDWCLPSGFMEYGESPKACARREIFEETGLRIRTGELIGVYSGTDDPRTQAVLIVYLGIAQNGDYRPGDDASAIKLFPRDRLPENIAFKAHAQAIRDFCRYAGIKA</sequence>
<dbReference type="PRINTS" id="PR00502">
    <property type="entry name" value="NUDIXFAMILY"/>
</dbReference>
<comment type="similarity">
    <text evidence="4">Belongs to the Nudix hydrolase family.</text>
</comment>